<gene>
    <name evidence="2" type="ordered locus">CHU_3298</name>
</gene>
<reference evidence="2 3" key="1">
    <citation type="journal article" date="2007" name="Appl. Environ. Microbiol.">
        <title>Genome sequence of the cellulolytic gliding bacterium Cytophaga hutchinsonii.</title>
        <authorList>
            <person name="Xie G."/>
            <person name="Bruce D.C."/>
            <person name="Challacombe J.F."/>
            <person name="Chertkov O."/>
            <person name="Detter J.C."/>
            <person name="Gilna P."/>
            <person name="Han C.S."/>
            <person name="Lucas S."/>
            <person name="Misra M."/>
            <person name="Myers G.L."/>
            <person name="Richardson P."/>
            <person name="Tapia R."/>
            <person name="Thayer N."/>
            <person name="Thompson L.S."/>
            <person name="Brettin T.S."/>
            <person name="Henrissat B."/>
            <person name="Wilson D.B."/>
            <person name="McBride M.J."/>
        </authorList>
    </citation>
    <scope>NUCLEOTIDE SEQUENCE [LARGE SCALE GENOMIC DNA]</scope>
    <source>
        <strain evidence="3">ATCC 33406 / DSM 1761 / CIP 103989 / NBRC 15051 / NCIMB 9469 / D465</strain>
    </source>
</reference>
<protein>
    <recommendedName>
        <fullName evidence="4">Lipocalin-like domain-containing protein</fullName>
    </recommendedName>
</protein>
<evidence type="ECO:0008006" key="4">
    <source>
        <dbReference type="Google" id="ProtNLM"/>
    </source>
</evidence>
<dbReference type="AlphaFoldDB" id="A0A6N4SVC9"/>
<feature type="signal peptide" evidence="1">
    <location>
        <begin position="1"/>
        <end position="21"/>
    </location>
</feature>
<dbReference type="Proteomes" id="UP000001822">
    <property type="component" value="Chromosome"/>
</dbReference>
<sequence>MKTKCILTLFLVVSLTTLTFATDSTSIYGSWKLQSYHIYTNSKGMDTTYFTTGHIDFNSNHTYSTNHLQMCFMEGNNFYCPPNTQGDWDFTSKNVLKLTYADRQLICDGQCPDIMSRHGVYVKALNKGTMILRTEYYNGPRKHRLVIDAYLVRKIE</sequence>
<evidence type="ECO:0000313" key="3">
    <source>
        <dbReference type="Proteomes" id="UP000001822"/>
    </source>
</evidence>
<keyword evidence="3" id="KW-1185">Reference proteome</keyword>
<feature type="chain" id="PRO_5027010949" description="Lipocalin-like domain-containing protein" evidence="1">
    <location>
        <begin position="22"/>
        <end position="156"/>
    </location>
</feature>
<evidence type="ECO:0000256" key="1">
    <source>
        <dbReference type="SAM" id="SignalP"/>
    </source>
</evidence>
<dbReference type="OrthoDB" id="9899363at2"/>
<organism evidence="2 3">
    <name type="scientific">Cytophaga hutchinsonii (strain ATCC 33406 / DSM 1761 / CIP 103989 / NBRC 15051 / NCIMB 9469 / D465)</name>
    <dbReference type="NCBI Taxonomy" id="269798"/>
    <lineage>
        <taxon>Bacteria</taxon>
        <taxon>Pseudomonadati</taxon>
        <taxon>Bacteroidota</taxon>
        <taxon>Cytophagia</taxon>
        <taxon>Cytophagales</taxon>
        <taxon>Cytophagaceae</taxon>
        <taxon>Cytophaga</taxon>
    </lineage>
</organism>
<name>A0A6N4SVC9_CYTH3</name>
<dbReference type="EMBL" id="CP000383">
    <property type="protein sequence ID" value="ABG60537.1"/>
    <property type="molecule type" value="Genomic_DNA"/>
</dbReference>
<dbReference type="KEGG" id="chu:CHU_3298"/>
<proteinExistence type="predicted"/>
<evidence type="ECO:0000313" key="2">
    <source>
        <dbReference type="EMBL" id="ABG60537.1"/>
    </source>
</evidence>
<keyword evidence="1" id="KW-0732">Signal</keyword>
<accession>A0A6N4SVC9</accession>
<dbReference type="RefSeq" id="WP_011586645.1">
    <property type="nucleotide sequence ID" value="NC_008255.1"/>
</dbReference>